<dbReference type="GO" id="GO:0005634">
    <property type="term" value="C:nucleus"/>
    <property type="evidence" value="ECO:0007669"/>
    <property type="project" value="UniProtKB-SubCell"/>
</dbReference>
<dbReference type="GeneID" id="38126547"/>
<accession>A0A397H8C2</accession>
<keyword evidence="9" id="KW-1185">Reference proteome</keyword>
<comment type="similarity">
    <text evidence="3">Belongs to the nitroreductase family.</text>
</comment>
<dbReference type="RefSeq" id="XP_026615136.1">
    <property type="nucleotide sequence ID" value="XM_026758192.1"/>
</dbReference>
<evidence type="ECO:0000313" key="9">
    <source>
        <dbReference type="Proteomes" id="UP000215305"/>
    </source>
</evidence>
<reference evidence="8" key="1">
    <citation type="submission" date="2018-08" db="EMBL/GenBank/DDBJ databases">
        <title>Draft genome sequence of azole-resistant Aspergillus thermomutatus (Neosartorya pseudofischeri) strain HMR AF 39, isolated from a human nasal aspirate.</title>
        <authorList>
            <person name="Parent-Michaud M."/>
            <person name="Dufresne P.J."/>
            <person name="Fournier E."/>
            <person name="Martineau C."/>
            <person name="Moreira S."/>
            <person name="Perkins V."/>
            <person name="De Repentigny L."/>
            <person name="Dufresne S.F."/>
        </authorList>
    </citation>
    <scope>NUCLEOTIDE SEQUENCE [LARGE SCALE GENOMIC DNA]</scope>
    <source>
        <strain evidence="8">HMR AF 39</strain>
    </source>
</reference>
<evidence type="ECO:0000256" key="3">
    <source>
        <dbReference type="ARBA" id="ARBA00007118"/>
    </source>
</evidence>
<dbReference type="Proteomes" id="UP000215305">
    <property type="component" value="Unassembled WGS sequence"/>
</dbReference>
<proteinExistence type="inferred from homology"/>
<dbReference type="InterPro" id="IPR033877">
    <property type="entry name" value="Frm2/Hbn1"/>
</dbReference>
<dbReference type="OrthoDB" id="5396831at2759"/>
<keyword evidence="4" id="KW-0963">Cytoplasm</keyword>
<dbReference type="Gene3D" id="3.40.109.10">
    <property type="entry name" value="NADH Oxidase"/>
    <property type="match status" value="1"/>
</dbReference>
<dbReference type="SUPFAM" id="SSF55469">
    <property type="entry name" value="FMN-dependent nitroreductase-like"/>
    <property type="match status" value="1"/>
</dbReference>
<evidence type="ECO:0000256" key="1">
    <source>
        <dbReference type="ARBA" id="ARBA00004123"/>
    </source>
</evidence>
<feature type="domain" description="Nitroreductase" evidence="7">
    <location>
        <begin position="13"/>
        <end position="182"/>
    </location>
</feature>
<organism evidence="8 9">
    <name type="scientific">Aspergillus thermomutatus</name>
    <name type="common">Neosartorya pseudofischeri</name>
    <dbReference type="NCBI Taxonomy" id="41047"/>
    <lineage>
        <taxon>Eukaryota</taxon>
        <taxon>Fungi</taxon>
        <taxon>Dikarya</taxon>
        <taxon>Ascomycota</taxon>
        <taxon>Pezizomycotina</taxon>
        <taxon>Eurotiomycetes</taxon>
        <taxon>Eurotiomycetidae</taxon>
        <taxon>Eurotiales</taxon>
        <taxon>Aspergillaceae</taxon>
        <taxon>Aspergillus</taxon>
        <taxon>Aspergillus subgen. Fumigati</taxon>
    </lineage>
</organism>
<evidence type="ECO:0000256" key="4">
    <source>
        <dbReference type="ARBA" id="ARBA00022490"/>
    </source>
</evidence>
<dbReference type="STRING" id="41047.A0A397H8C2"/>
<evidence type="ECO:0000313" key="8">
    <source>
        <dbReference type="EMBL" id="RHZ57673.1"/>
    </source>
</evidence>
<name>A0A397H8C2_ASPTH</name>
<dbReference type="PANTHER" id="PTHR43035">
    <property type="entry name" value="FATTY ACID REPRESSION MUTANT PROTEIN 2-RELATED"/>
    <property type="match status" value="1"/>
</dbReference>
<dbReference type="EMBL" id="NKHU02000076">
    <property type="protein sequence ID" value="RHZ57673.1"/>
    <property type="molecule type" value="Genomic_DNA"/>
</dbReference>
<dbReference type="AlphaFoldDB" id="A0A397H8C2"/>
<dbReference type="Pfam" id="PF00881">
    <property type="entry name" value="Nitroreductase"/>
    <property type="match status" value="1"/>
</dbReference>
<dbReference type="VEuPathDB" id="FungiDB:CDV56_104573"/>
<dbReference type="CDD" id="cd02140">
    <property type="entry name" value="Frm2-like"/>
    <property type="match status" value="1"/>
</dbReference>
<evidence type="ECO:0000259" key="7">
    <source>
        <dbReference type="Pfam" id="PF00881"/>
    </source>
</evidence>
<comment type="caution">
    <text evidence="8">The sequence shown here is derived from an EMBL/GenBank/DDBJ whole genome shotgun (WGS) entry which is preliminary data.</text>
</comment>
<gene>
    <name evidence="8" type="ORF">CDV56_104573</name>
</gene>
<evidence type="ECO:0000256" key="2">
    <source>
        <dbReference type="ARBA" id="ARBA00004496"/>
    </source>
</evidence>
<keyword evidence="5" id="KW-0560">Oxidoreductase</keyword>
<dbReference type="GO" id="GO:0034599">
    <property type="term" value="P:cellular response to oxidative stress"/>
    <property type="evidence" value="ECO:0007669"/>
    <property type="project" value="InterPro"/>
</dbReference>
<sequence length="535" mass="60137">MHNLAATLSDGFRGRRSVYALTNESTISDERLRDLVSEVVLHTPSPFNSQATRLVVLLKDEHRKLWDIATEVASSSVPPELFEKLYKRRIAMYRAGYETVLFYEDPAPYGKLGGKWPMPKDKFPQWSEHANGMHQFALWTLLEAEGLGCNLQHYSPMLDARVAEQWEVPANWSLKAQLVFGKPVGPPGEKIFEPLKATKCRIRHRNHIGLAGSLRPSVFIRPSYPRQSFKKRQREEWRPTTNVEDEVRQRRVLVEKWAAATQDFRAVSSYQLRAPSPSSALDYPASALAQEPQPDKRFVCLAPVDRQTNPRNYIHLLKFLILLYVHQDEWNDVHPFDLAGAGQAPGCHIPTLITPNPSTTGLSAHGDSLGLADVLPALFLETADFHAISMTRTGTVVFATWAGYSWFVIDQTGLDTGRMALVEYSSSGGIKASTLRRPWNMGQVMSFGQILGRSVSELAQSSIGGHEHYNQPLDMDLPILDILESARQRGEFLFAGYGSRELWSRIIEQSAPGYLDLEARGQELDFDLASLLPID</sequence>
<dbReference type="InterPro" id="IPR029479">
    <property type="entry name" value="Nitroreductase"/>
</dbReference>
<keyword evidence="6" id="KW-0539">Nucleus</keyword>
<evidence type="ECO:0000256" key="5">
    <source>
        <dbReference type="ARBA" id="ARBA00023002"/>
    </source>
</evidence>
<dbReference type="FunFam" id="3.40.109.10:FF:000001">
    <property type="entry name" value="Nitroreductase family"/>
    <property type="match status" value="1"/>
</dbReference>
<dbReference type="GO" id="GO:0016491">
    <property type="term" value="F:oxidoreductase activity"/>
    <property type="evidence" value="ECO:0007669"/>
    <property type="project" value="UniProtKB-KW"/>
</dbReference>
<dbReference type="PANTHER" id="PTHR43035:SF1">
    <property type="entry name" value="FATTY ACID REPRESSION MUTANT PROTEIN 2-RELATED"/>
    <property type="match status" value="1"/>
</dbReference>
<comment type="subcellular location">
    <subcellularLocation>
        <location evidence="2">Cytoplasm</location>
    </subcellularLocation>
    <subcellularLocation>
        <location evidence="1">Nucleus</location>
    </subcellularLocation>
</comment>
<protein>
    <recommendedName>
        <fullName evidence="7">Nitroreductase domain-containing protein</fullName>
    </recommendedName>
</protein>
<dbReference type="GO" id="GO:0005737">
    <property type="term" value="C:cytoplasm"/>
    <property type="evidence" value="ECO:0007669"/>
    <property type="project" value="UniProtKB-SubCell"/>
</dbReference>
<dbReference type="InterPro" id="IPR000415">
    <property type="entry name" value="Nitroreductase-like"/>
</dbReference>
<evidence type="ECO:0000256" key="6">
    <source>
        <dbReference type="ARBA" id="ARBA00023242"/>
    </source>
</evidence>